<feature type="domain" description="DAGKc" evidence="1">
    <location>
        <begin position="5"/>
        <end position="140"/>
    </location>
</feature>
<sequence>MTSPRQQKQLHIILNPASGRPGLSQTLFASHLQPLLGPLQASGSWDVVRHETKEEGDGVRVGGEVRAAIGAQKKVHAILLGGDGTTHEFLHGLILGNPDADEAREDEESASLDEVQLAIVPTGTANALYAGLYPPGSVPEEGKEGNDDENVWRLRSARALLAALLQDTARQPKGEEKEEEERRTLVPLTLTRTRTVRPATTLHQEHLAHIITSHALHAGILRDSEALRAQYPGIERFKMAAQMNAAIWAGGLVRLLPLSGERAGVSVYDPAREAFVEPLREGGGGEVRLEGPFLYLAALTTDRLEPHFVPAPFSSTAALSQASSHPNPHPRPPAAIDVLAIRPLRSPAVSDALAQLAPAQGDAGGEETSVWASERAAGVRAQFALGALTSITAQMYDGGKHVALTYPVSAATRAGAGAKVQEEALERAGRGEAVVEYYRAAGYVWEPAEGDAQAQLTCIDGTVVRSIKTDVTVLHEWAGRVGVWR</sequence>
<dbReference type="Proteomes" id="UP001176521">
    <property type="component" value="Unassembled WGS sequence"/>
</dbReference>
<dbReference type="InterPro" id="IPR050187">
    <property type="entry name" value="Lipid_Phosphate_FormReg"/>
</dbReference>
<dbReference type="SUPFAM" id="SSF111331">
    <property type="entry name" value="NAD kinase/diacylglycerol kinase-like"/>
    <property type="match status" value="1"/>
</dbReference>
<reference evidence="2" key="1">
    <citation type="journal article" date="2023" name="PhytoFront">
        <title>Draft Genome Resources of Seven Strains of Tilletia horrida, Causal Agent of Kernel Smut of Rice.</title>
        <authorList>
            <person name="Khanal S."/>
            <person name="Antony Babu S."/>
            <person name="Zhou X.G."/>
        </authorList>
    </citation>
    <scope>NUCLEOTIDE SEQUENCE</scope>
    <source>
        <strain evidence="2">TX3</strain>
    </source>
</reference>
<name>A0AAN6GFT3_9BASI</name>
<comment type="caution">
    <text evidence="2">The sequence shown here is derived from an EMBL/GenBank/DDBJ whole genome shotgun (WGS) entry which is preliminary data.</text>
</comment>
<keyword evidence="3" id="KW-1185">Reference proteome</keyword>
<evidence type="ECO:0000313" key="3">
    <source>
        <dbReference type="Proteomes" id="UP001176521"/>
    </source>
</evidence>
<dbReference type="GO" id="GO:0001729">
    <property type="term" value="F:ceramide kinase activity"/>
    <property type="evidence" value="ECO:0007669"/>
    <property type="project" value="TreeGrafter"/>
</dbReference>
<organism evidence="2 3">
    <name type="scientific">Tilletia horrida</name>
    <dbReference type="NCBI Taxonomy" id="155126"/>
    <lineage>
        <taxon>Eukaryota</taxon>
        <taxon>Fungi</taxon>
        <taxon>Dikarya</taxon>
        <taxon>Basidiomycota</taxon>
        <taxon>Ustilaginomycotina</taxon>
        <taxon>Exobasidiomycetes</taxon>
        <taxon>Tilletiales</taxon>
        <taxon>Tilletiaceae</taxon>
        <taxon>Tilletia</taxon>
    </lineage>
</organism>
<dbReference type="GO" id="GO:0006672">
    <property type="term" value="P:ceramide metabolic process"/>
    <property type="evidence" value="ECO:0007669"/>
    <property type="project" value="TreeGrafter"/>
</dbReference>
<dbReference type="PROSITE" id="PS50146">
    <property type="entry name" value="DAGK"/>
    <property type="match status" value="1"/>
</dbReference>
<evidence type="ECO:0000313" key="2">
    <source>
        <dbReference type="EMBL" id="KAK0538278.1"/>
    </source>
</evidence>
<dbReference type="EMBL" id="JAPDMQ010000047">
    <property type="protein sequence ID" value="KAK0538278.1"/>
    <property type="molecule type" value="Genomic_DNA"/>
</dbReference>
<dbReference type="GO" id="GO:0016020">
    <property type="term" value="C:membrane"/>
    <property type="evidence" value="ECO:0007669"/>
    <property type="project" value="GOC"/>
</dbReference>
<dbReference type="PANTHER" id="PTHR12358">
    <property type="entry name" value="SPHINGOSINE KINASE"/>
    <property type="match status" value="1"/>
</dbReference>
<dbReference type="InterPro" id="IPR017438">
    <property type="entry name" value="ATP-NAD_kinase_N"/>
</dbReference>
<dbReference type="Gene3D" id="3.40.50.10330">
    <property type="entry name" value="Probable inorganic polyphosphate/atp-NAD kinase, domain 1"/>
    <property type="match status" value="1"/>
</dbReference>
<proteinExistence type="predicted"/>
<gene>
    <name evidence="2" type="ORF">OC842_001341</name>
</gene>
<dbReference type="Pfam" id="PF00781">
    <property type="entry name" value="DAGK_cat"/>
    <property type="match status" value="1"/>
</dbReference>
<dbReference type="AlphaFoldDB" id="A0AAN6GFT3"/>
<protein>
    <recommendedName>
        <fullName evidence="1">DAGKc domain-containing protein</fullName>
    </recommendedName>
</protein>
<evidence type="ECO:0000259" key="1">
    <source>
        <dbReference type="PROSITE" id="PS50146"/>
    </source>
</evidence>
<accession>A0AAN6GFT3</accession>
<dbReference type="PANTHER" id="PTHR12358:SF111">
    <property type="entry name" value="CERAMIDE KINASE, ISOFORM A"/>
    <property type="match status" value="1"/>
</dbReference>
<dbReference type="InterPro" id="IPR001206">
    <property type="entry name" value="Diacylglycerol_kinase_cat_dom"/>
</dbReference>
<dbReference type="InterPro" id="IPR016064">
    <property type="entry name" value="NAD/diacylglycerol_kinase_sf"/>
</dbReference>